<gene>
    <name evidence="10" type="ORF">B1B_12814</name>
</gene>
<evidence type="ECO:0000256" key="7">
    <source>
        <dbReference type="ARBA" id="ARBA00047943"/>
    </source>
</evidence>
<evidence type="ECO:0000256" key="3">
    <source>
        <dbReference type="ARBA" id="ARBA00034487"/>
    </source>
</evidence>
<name>T1AV48_9ZZZZ</name>
<organism evidence="10">
    <name type="scientific">mine drainage metagenome</name>
    <dbReference type="NCBI Taxonomy" id="410659"/>
    <lineage>
        <taxon>unclassified sequences</taxon>
        <taxon>metagenomes</taxon>
        <taxon>ecological metagenomes</taxon>
    </lineage>
</organism>
<keyword evidence="10" id="KW-0489">Methyltransferase</keyword>
<dbReference type="EC" id="2.1.1.137" evidence="4"/>
<evidence type="ECO:0000256" key="5">
    <source>
        <dbReference type="ARBA" id="ARBA00034545"/>
    </source>
</evidence>
<dbReference type="PANTHER" id="PTHR43675">
    <property type="entry name" value="ARSENITE METHYLTRANSFERASE"/>
    <property type="match status" value="1"/>
</dbReference>
<keyword evidence="2" id="KW-0949">S-adenosyl-L-methionine</keyword>
<evidence type="ECO:0000256" key="1">
    <source>
        <dbReference type="ARBA" id="ARBA00022679"/>
    </source>
</evidence>
<evidence type="ECO:0000259" key="9">
    <source>
        <dbReference type="Pfam" id="PF13847"/>
    </source>
</evidence>
<sequence length="188" mass="19598">MTKRPSGRVDPDRVKEQVRARYGAIATGSGCCGSSADKGACCDGEATALQLGYTVGELSHLPAGANLGLGCGNPVSLLALKPGDVALDLGSGAGVDCFLASRKVGPKGRVIGVDMTPEMLSRARTNARSGPYRNVEFRLGEIEHLPVADNTVDVVLSNCVINLAPDKEAVYREAFRVLRTGGRLAVSD</sequence>
<comment type="catalytic activity">
    <reaction evidence="8">
        <text>arsenic triglutathione + 3 [thioredoxin]-dithiol + 3 S-adenosyl-L-methionine = trimethylarsine + 3 [thioredoxin]-disulfide + 3 glutathione + 3 S-adenosyl-L-homocysteine + 3 H(+)</text>
        <dbReference type="Rhea" id="RHEA:69432"/>
        <dbReference type="Rhea" id="RHEA-COMP:10698"/>
        <dbReference type="Rhea" id="RHEA-COMP:10700"/>
        <dbReference type="ChEBI" id="CHEBI:15378"/>
        <dbReference type="ChEBI" id="CHEBI:27130"/>
        <dbReference type="ChEBI" id="CHEBI:29950"/>
        <dbReference type="ChEBI" id="CHEBI:50058"/>
        <dbReference type="ChEBI" id="CHEBI:57856"/>
        <dbReference type="ChEBI" id="CHEBI:57925"/>
        <dbReference type="ChEBI" id="CHEBI:59789"/>
        <dbReference type="ChEBI" id="CHEBI:183640"/>
        <dbReference type="EC" id="2.1.1.137"/>
    </reaction>
</comment>
<dbReference type="EMBL" id="AUZY01008420">
    <property type="protein sequence ID" value="EQD45940.1"/>
    <property type="molecule type" value="Genomic_DNA"/>
</dbReference>
<evidence type="ECO:0000256" key="8">
    <source>
        <dbReference type="ARBA" id="ARBA00048428"/>
    </source>
</evidence>
<feature type="non-terminal residue" evidence="10">
    <location>
        <position position="188"/>
    </location>
</feature>
<dbReference type="InterPro" id="IPR025714">
    <property type="entry name" value="Methyltranfer_dom"/>
</dbReference>
<comment type="caution">
    <text evidence="10">The sequence shown here is derived from an EMBL/GenBank/DDBJ whole genome shotgun (WGS) entry which is preliminary data.</text>
</comment>
<dbReference type="GO" id="GO:0032259">
    <property type="term" value="P:methylation"/>
    <property type="evidence" value="ECO:0007669"/>
    <property type="project" value="UniProtKB-KW"/>
</dbReference>
<dbReference type="Pfam" id="PF13847">
    <property type="entry name" value="Methyltransf_31"/>
    <property type="match status" value="1"/>
</dbReference>
<dbReference type="InterPro" id="IPR029063">
    <property type="entry name" value="SAM-dependent_MTases_sf"/>
</dbReference>
<protein>
    <recommendedName>
        <fullName evidence="5">Arsenite methyltransferase</fullName>
        <ecNumber evidence="4">2.1.1.137</ecNumber>
    </recommendedName>
</protein>
<proteinExistence type="inferred from homology"/>
<dbReference type="AlphaFoldDB" id="T1AV48"/>
<evidence type="ECO:0000256" key="2">
    <source>
        <dbReference type="ARBA" id="ARBA00022691"/>
    </source>
</evidence>
<reference evidence="10" key="1">
    <citation type="submission" date="2013-08" db="EMBL/GenBank/DDBJ databases">
        <authorList>
            <person name="Mendez C."/>
            <person name="Richter M."/>
            <person name="Ferrer M."/>
            <person name="Sanchez J."/>
        </authorList>
    </citation>
    <scope>NUCLEOTIDE SEQUENCE</scope>
</reference>
<dbReference type="SUPFAM" id="SSF53335">
    <property type="entry name" value="S-adenosyl-L-methionine-dependent methyltransferases"/>
    <property type="match status" value="1"/>
</dbReference>
<feature type="domain" description="Methyltransferase" evidence="9">
    <location>
        <begin position="81"/>
        <end position="188"/>
    </location>
</feature>
<dbReference type="PANTHER" id="PTHR43675:SF8">
    <property type="entry name" value="ARSENITE METHYLTRANSFERASE"/>
    <property type="match status" value="1"/>
</dbReference>
<keyword evidence="1 10" id="KW-0808">Transferase</keyword>
<comment type="catalytic activity">
    <reaction evidence="6">
        <text>arsenic triglutathione + [thioredoxin]-dithiol + S-adenosyl-L-methionine + 2 H2O = methylarsonous acid + [thioredoxin]-disulfide + 3 glutathione + S-adenosyl-L-homocysteine + H(+)</text>
        <dbReference type="Rhea" id="RHEA:69460"/>
        <dbReference type="Rhea" id="RHEA-COMP:10698"/>
        <dbReference type="Rhea" id="RHEA-COMP:10700"/>
        <dbReference type="ChEBI" id="CHEBI:15377"/>
        <dbReference type="ChEBI" id="CHEBI:15378"/>
        <dbReference type="ChEBI" id="CHEBI:17826"/>
        <dbReference type="ChEBI" id="CHEBI:29950"/>
        <dbReference type="ChEBI" id="CHEBI:50058"/>
        <dbReference type="ChEBI" id="CHEBI:57856"/>
        <dbReference type="ChEBI" id="CHEBI:57925"/>
        <dbReference type="ChEBI" id="CHEBI:59789"/>
        <dbReference type="ChEBI" id="CHEBI:183640"/>
        <dbReference type="EC" id="2.1.1.137"/>
    </reaction>
</comment>
<comment type="catalytic activity">
    <reaction evidence="7">
        <text>arsenic triglutathione + 2 [thioredoxin]-dithiol + 2 S-adenosyl-L-methionine + H2O = dimethylarsinous acid + 2 [thioredoxin]-disulfide + 3 glutathione + 2 S-adenosyl-L-homocysteine + 2 H(+)</text>
        <dbReference type="Rhea" id="RHEA:69464"/>
        <dbReference type="Rhea" id="RHEA-COMP:10698"/>
        <dbReference type="Rhea" id="RHEA-COMP:10700"/>
        <dbReference type="ChEBI" id="CHEBI:15377"/>
        <dbReference type="ChEBI" id="CHEBI:15378"/>
        <dbReference type="ChEBI" id="CHEBI:23808"/>
        <dbReference type="ChEBI" id="CHEBI:29950"/>
        <dbReference type="ChEBI" id="CHEBI:50058"/>
        <dbReference type="ChEBI" id="CHEBI:57856"/>
        <dbReference type="ChEBI" id="CHEBI:57925"/>
        <dbReference type="ChEBI" id="CHEBI:59789"/>
        <dbReference type="ChEBI" id="CHEBI:183640"/>
        <dbReference type="EC" id="2.1.1.137"/>
    </reaction>
</comment>
<dbReference type="CDD" id="cd02440">
    <property type="entry name" value="AdoMet_MTases"/>
    <property type="match status" value="1"/>
</dbReference>
<comment type="similarity">
    <text evidence="3">Belongs to the methyltransferase superfamily. Arsenite methyltransferase family.</text>
</comment>
<evidence type="ECO:0000256" key="6">
    <source>
        <dbReference type="ARBA" id="ARBA00047941"/>
    </source>
</evidence>
<dbReference type="InterPro" id="IPR026669">
    <property type="entry name" value="Arsenite_MeTrfase-like"/>
</dbReference>
<evidence type="ECO:0000313" key="10">
    <source>
        <dbReference type="EMBL" id="EQD45940.1"/>
    </source>
</evidence>
<dbReference type="Gene3D" id="3.40.50.150">
    <property type="entry name" value="Vaccinia Virus protein VP39"/>
    <property type="match status" value="1"/>
</dbReference>
<dbReference type="GO" id="GO:0030791">
    <property type="term" value="F:arsenite methyltransferase activity"/>
    <property type="evidence" value="ECO:0007669"/>
    <property type="project" value="UniProtKB-EC"/>
</dbReference>
<evidence type="ECO:0000256" key="4">
    <source>
        <dbReference type="ARBA" id="ARBA00034521"/>
    </source>
</evidence>
<reference evidence="10" key="2">
    <citation type="journal article" date="2014" name="ISME J.">
        <title>Microbial stratification in low pH oxic and suboxic macroscopic growths along an acid mine drainage.</title>
        <authorList>
            <person name="Mendez-Garcia C."/>
            <person name="Mesa V."/>
            <person name="Sprenger R.R."/>
            <person name="Richter M."/>
            <person name="Diez M.S."/>
            <person name="Solano J."/>
            <person name="Bargiela R."/>
            <person name="Golyshina O.V."/>
            <person name="Manteca A."/>
            <person name="Ramos J.L."/>
            <person name="Gallego J.R."/>
            <person name="Llorente I."/>
            <person name="Martins Dos Santos V.A."/>
            <person name="Jensen O.N."/>
            <person name="Pelaez A.I."/>
            <person name="Sanchez J."/>
            <person name="Ferrer M."/>
        </authorList>
    </citation>
    <scope>NUCLEOTIDE SEQUENCE</scope>
</reference>
<accession>T1AV48</accession>